<keyword evidence="2" id="KW-1185">Reference proteome</keyword>
<name>A0ABR7RMK9_9PROT</name>
<keyword evidence="1" id="KW-0489">Methyltransferase</keyword>
<proteinExistence type="predicted"/>
<sequence length="442" mass="50248">MLTDDVRLRADHAELRYGLNLPPDAAIWAIRLLLGREPESDDEVRLLCTCQDAAELREAVGRLSAPADVDPQAPEKLLSADRQHWRDMADSLHSRTGSPTSLDQAAWAIRLFLDREPRTFEEIRYHRQHKDGMALRHAFLDSPEFVNRRLWKQKKDFRLPLFMLQPPEDSRIPWQFSPPTMAAPVTQVATEGQFHEPDYKRLTALYRVVPNLHRKQWEFMYIHRVLEQAGMLQPGRRLLGFGTGKEPLPAAFTACGAEVMATDAPAEDDNLQGWSSTNQYSTSVEDLFMPHLVSREVFDKGIDFQPADMNAIPTNLRGFDACWSACAFEHLGSIEHGLRFFQNSLETLKPGGIAVHTTELNYSSNDETLESRGLSLFRRQDFERLLSRLLDEGHEVAPLNLHPGTGPADHHVDTPPWSLPHLRLDAGKYVTTSIGIVARRRR</sequence>
<gene>
    <name evidence="1" type="ORF">IBL26_10855</name>
</gene>
<protein>
    <submittedName>
        <fullName evidence="1">Class I SAM-dependent methyltransferase</fullName>
    </submittedName>
</protein>
<dbReference type="GO" id="GO:0008168">
    <property type="term" value="F:methyltransferase activity"/>
    <property type="evidence" value="ECO:0007669"/>
    <property type="project" value="UniProtKB-KW"/>
</dbReference>
<reference evidence="1 2" key="1">
    <citation type="journal article" date="2013" name="Int. J. Syst. Evol. Microbiol.">
        <title>Roseomonas aerophila sp. nov., isolated from air.</title>
        <authorList>
            <person name="Kim S.J."/>
            <person name="Weon H.Y."/>
            <person name="Ahn J.H."/>
            <person name="Hong S.B."/>
            <person name="Seok S.J."/>
            <person name="Whang K.S."/>
            <person name="Kwon S.W."/>
        </authorList>
    </citation>
    <scope>NUCLEOTIDE SEQUENCE [LARGE SCALE GENOMIC DNA]</scope>
    <source>
        <strain evidence="1 2">NBRC 108923</strain>
    </source>
</reference>
<comment type="caution">
    <text evidence="1">The sequence shown here is derived from an EMBL/GenBank/DDBJ whole genome shotgun (WGS) entry which is preliminary data.</text>
</comment>
<dbReference type="SUPFAM" id="SSF53335">
    <property type="entry name" value="S-adenosyl-L-methionine-dependent methyltransferases"/>
    <property type="match status" value="1"/>
</dbReference>
<dbReference type="RefSeq" id="WP_187784506.1">
    <property type="nucleotide sequence ID" value="NZ_JACTVA010000016.1"/>
</dbReference>
<organism evidence="1 2">
    <name type="scientific">Teichococcus aerophilus</name>
    <dbReference type="NCBI Taxonomy" id="1224513"/>
    <lineage>
        <taxon>Bacteria</taxon>
        <taxon>Pseudomonadati</taxon>
        <taxon>Pseudomonadota</taxon>
        <taxon>Alphaproteobacteria</taxon>
        <taxon>Acetobacterales</taxon>
        <taxon>Roseomonadaceae</taxon>
        <taxon>Roseomonas</taxon>
    </lineage>
</organism>
<dbReference type="GO" id="GO:0032259">
    <property type="term" value="P:methylation"/>
    <property type="evidence" value="ECO:0007669"/>
    <property type="project" value="UniProtKB-KW"/>
</dbReference>
<evidence type="ECO:0000313" key="2">
    <source>
        <dbReference type="Proteomes" id="UP000626026"/>
    </source>
</evidence>
<dbReference type="Proteomes" id="UP000626026">
    <property type="component" value="Unassembled WGS sequence"/>
</dbReference>
<dbReference type="InterPro" id="IPR029063">
    <property type="entry name" value="SAM-dependent_MTases_sf"/>
</dbReference>
<accession>A0ABR7RMK9</accession>
<dbReference type="Gene3D" id="3.40.50.150">
    <property type="entry name" value="Vaccinia Virus protein VP39"/>
    <property type="match status" value="1"/>
</dbReference>
<dbReference type="EMBL" id="JACTVA010000016">
    <property type="protein sequence ID" value="MBC9207337.1"/>
    <property type="molecule type" value="Genomic_DNA"/>
</dbReference>
<dbReference type="Pfam" id="PF13489">
    <property type="entry name" value="Methyltransf_23"/>
    <property type="match status" value="1"/>
</dbReference>
<evidence type="ECO:0000313" key="1">
    <source>
        <dbReference type="EMBL" id="MBC9207337.1"/>
    </source>
</evidence>
<keyword evidence="1" id="KW-0808">Transferase</keyword>